<organism evidence="12">
    <name type="scientific">termite gut metagenome</name>
    <dbReference type="NCBI Taxonomy" id="433724"/>
    <lineage>
        <taxon>unclassified sequences</taxon>
        <taxon>metagenomes</taxon>
        <taxon>organismal metagenomes</taxon>
    </lineage>
</organism>
<evidence type="ECO:0000313" key="12">
    <source>
        <dbReference type="EMBL" id="KAA6349719.1"/>
    </source>
</evidence>
<evidence type="ECO:0000256" key="5">
    <source>
        <dbReference type="ARBA" id="ARBA00022777"/>
    </source>
</evidence>
<feature type="domain" description="Response regulatory" evidence="11">
    <location>
        <begin position="1112"/>
        <end position="1227"/>
    </location>
</feature>
<dbReference type="SUPFAM" id="SSF52172">
    <property type="entry name" value="CheY-like"/>
    <property type="match status" value="1"/>
</dbReference>
<dbReference type="FunFam" id="1.10.287.130:FF:000045">
    <property type="entry name" value="Two-component system sensor histidine kinase/response regulator"/>
    <property type="match status" value="1"/>
</dbReference>
<dbReference type="SMART" id="SM00387">
    <property type="entry name" value="HATPase_c"/>
    <property type="match status" value="1"/>
</dbReference>
<keyword evidence="5 12" id="KW-0418">Kinase</keyword>
<dbReference type="InterPro" id="IPR011006">
    <property type="entry name" value="CheY-like_superfamily"/>
</dbReference>
<dbReference type="PANTHER" id="PTHR43547:SF2">
    <property type="entry name" value="HYBRID SIGNAL TRANSDUCTION HISTIDINE KINASE C"/>
    <property type="match status" value="1"/>
</dbReference>
<dbReference type="InterPro" id="IPR018060">
    <property type="entry name" value="HTH_AraC"/>
</dbReference>
<dbReference type="SMART" id="SM00388">
    <property type="entry name" value="HisKA"/>
    <property type="match status" value="1"/>
</dbReference>
<evidence type="ECO:0000256" key="8">
    <source>
        <dbReference type="ARBA" id="ARBA00023163"/>
    </source>
</evidence>
<dbReference type="Pfam" id="PF00072">
    <property type="entry name" value="Response_reg"/>
    <property type="match status" value="1"/>
</dbReference>
<dbReference type="SMART" id="SM00448">
    <property type="entry name" value="REC"/>
    <property type="match status" value="1"/>
</dbReference>
<dbReference type="InterPro" id="IPR018062">
    <property type="entry name" value="HTH_AraC-typ_CS"/>
</dbReference>
<evidence type="ECO:0000256" key="3">
    <source>
        <dbReference type="ARBA" id="ARBA00022553"/>
    </source>
</evidence>
<keyword evidence="7" id="KW-0238">DNA-binding</keyword>
<keyword evidence="8" id="KW-0804">Transcription</keyword>
<feature type="domain" description="Histidine kinase" evidence="10">
    <location>
        <begin position="830"/>
        <end position="1067"/>
    </location>
</feature>
<dbReference type="PROSITE" id="PS50109">
    <property type="entry name" value="HIS_KIN"/>
    <property type="match status" value="1"/>
</dbReference>
<dbReference type="Gene3D" id="2.130.10.10">
    <property type="entry name" value="YVTN repeat-like/Quinoprotein amine dehydrogenase"/>
    <property type="match status" value="3"/>
</dbReference>
<dbReference type="InterPro" id="IPR015943">
    <property type="entry name" value="WD40/YVTN_repeat-like_dom_sf"/>
</dbReference>
<keyword evidence="3" id="KW-0597">Phosphoprotein</keyword>
<evidence type="ECO:0000256" key="1">
    <source>
        <dbReference type="ARBA" id="ARBA00000085"/>
    </source>
</evidence>
<dbReference type="CDD" id="cd00082">
    <property type="entry name" value="HisKA"/>
    <property type="match status" value="1"/>
</dbReference>
<dbReference type="FunFam" id="3.30.565.10:FF:000006">
    <property type="entry name" value="Sensor histidine kinase WalK"/>
    <property type="match status" value="1"/>
</dbReference>
<comment type="catalytic activity">
    <reaction evidence="1">
        <text>ATP + protein L-histidine = ADP + protein N-phospho-L-histidine.</text>
        <dbReference type="EC" id="2.7.13.3"/>
    </reaction>
</comment>
<dbReference type="SMART" id="SM00342">
    <property type="entry name" value="HTH_ARAC"/>
    <property type="match status" value="1"/>
</dbReference>
<dbReference type="Pfam" id="PF07495">
    <property type="entry name" value="Y_Y_Y"/>
    <property type="match status" value="1"/>
</dbReference>
<dbReference type="Gene3D" id="3.30.565.10">
    <property type="entry name" value="Histidine kinase-like ATPase, C-terminal domain"/>
    <property type="match status" value="1"/>
</dbReference>
<dbReference type="Gene3D" id="1.10.10.60">
    <property type="entry name" value="Homeodomain-like"/>
    <property type="match status" value="1"/>
</dbReference>
<gene>
    <name evidence="12" type="ORF">EZS27_002879</name>
</gene>
<dbReference type="EMBL" id="SNRY01000041">
    <property type="protein sequence ID" value="KAA6349719.1"/>
    <property type="molecule type" value="Genomic_DNA"/>
</dbReference>
<comment type="caution">
    <text evidence="12">The sequence shown here is derived from an EMBL/GenBank/DDBJ whole genome shotgun (WGS) entry which is preliminary data.</text>
</comment>
<dbReference type="EC" id="2.7.13.3" evidence="2"/>
<dbReference type="SUPFAM" id="SSF46689">
    <property type="entry name" value="Homeodomain-like"/>
    <property type="match status" value="1"/>
</dbReference>
<feature type="domain" description="HTH araC/xylS-type" evidence="9">
    <location>
        <begin position="1259"/>
        <end position="1358"/>
    </location>
</feature>
<dbReference type="SUPFAM" id="SSF55874">
    <property type="entry name" value="ATPase domain of HSP90 chaperone/DNA topoisomerase II/histidine kinase"/>
    <property type="match status" value="1"/>
</dbReference>
<keyword evidence="4 12" id="KW-0808">Transferase</keyword>
<evidence type="ECO:0000256" key="4">
    <source>
        <dbReference type="ARBA" id="ARBA00022679"/>
    </source>
</evidence>
<dbReference type="Gene3D" id="1.10.287.130">
    <property type="match status" value="1"/>
</dbReference>
<dbReference type="PANTHER" id="PTHR43547">
    <property type="entry name" value="TWO-COMPONENT HISTIDINE KINASE"/>
    <property type="match status" value="1"/>
</dbReference>
<dbReference type="InterPro" id="IPR036097">
    <property type="entry name" value="HisK_dim/P_sf"/>
</dbReference>
<reference evidence="12" key="1">
    <citation type="submission" date="2019-03" db="EMBL/GenBank/DDBJ databases">
        <title>Single cell metagenomics reveals metabolic interactions within the superorganism composed of flagellate Streblomastix strix and complex community of Bacteroidetes bacteria on its surface.</title>
        <authorList>
            <person name="Treitli S.C."/>
            <person name="Kolisko M."/>
            <person name="Husnik F."/>
            <person name="Keeling P."/>
            <person name="Hampl V."/>
        </authorList>
    </citation>
    <scope>NUCLEOTIDE SEQUENCE</scope>
    <source>
        <strain evidence="12">STM</strain>
    </source>
</reference>
<dbReference type="GO" id="GO:0000155">
    <property type="term" value="F:phosphorelay sensor kinase activity"/>
    <property type="evidence" value="ECO:0007669"/>
    <property type="project" value="InterPro"/>
</dbReference>
<dbReference type="Pfam" id="PF02518">
    <property type="entry name" value="HATPase_c"/>
    <property type="match status" value="1"/>
</dbReference>
<dbReference type="PROSITE" id="PS50110">
    <property type="entry name" value="RESPONSE_REGULATORY"/>
    <property type="match status" value="1"/>
</dbReference>
<evidence type="ECO:0000259" key="11">
    <source>
        <dbReference type="PROSITE" id="PS50110"/>
    </source>
</evidence>
<dbReference type="InterPro" id="IPR003661">
    <property type="entry name" value="HisK_dim/P_dom"/>
</dbReference>
<protein>
    <recommendedName>
        <fullName evidence="2">histidine kinase</fullName>
        <ecNumber evidence="2">2.7.13.3</ecNumber>
    </recommendedName>
</protein>
<dbReference type="InterPro" id="IPR011123">
    <property type="entry name" value="Y_Y_Y"/>
</dbReference>
<proteinExistence type="predicted"/>
<dbReference type="SUPFAM" id="SSF47384">
    <property type="entry name" value="Homodimeric domain of signal transducing histidine kinase"/>
    <property type="match status" value="1"/>
</dbReference>
<keyword evidence="6" id="KW-0805">Transcription regulation</keyword>
<dbReference type="InterPro" id="IPR003594">
    <property type="entry name" value="HATPase_dom"/>
</dbReference>
<accession>A0A5J4SU45</accession>
<dbReference type="Pfam" id="PF00512">
    <property type="entry name" value="HisKA"/>
    <property type="match status" value="1"/>
</dbReference>
<dbReference type="FunFam" id="2.60.40.10:FF:000791">
    <property type="entry name" value="Two-component system sensor histidine kinase/response regulator"/>
    <property type="match status" value="1"/>
</dbReference>
<dbReference type="PROSITE" id="PS01124">
    <property type="entry name" value="HTH_ARAC_FAMILY_2"/>
    <property type="match status" value="1"/>
</dbReference>
<dbReference type="Gene3D" id="2.60.40.10">
    <property type="entry name" value="Immunoglobulins"/>
    <property type="match status" value="1"/>
</dbReference>
<dbReference type="InterPro" id="IPR011110">
    <property type="entry name" value="Reg_prop"/>
</dbReference>
<dbReference type="Gene3D" id="3.40.50.2300">
    <property type="match status" value="1"/>
</dbReference>
<evidence type="ECO:0000256" key="2">
    <source>
        <dbReference type="ARBA" id="ARBA00012438"/>
    </source>
</evidence>
<evidence type="ECO:0000256" key="7">
    <source>
        <dbReference type="ARBA" id="ARBA00023125"/>
    </source>
</evidence>
<name>A0A5J4SU45_9ZZZZ</name>
<dbReference type="Pfam" id="PF12833">
    <property type="entry name" value="HTH_18"/>
    <property type="match status" value="1"/>
</dbReference>
<sequence length="1360" mass="154311">MRTRIVIMFILCCSGVAFSQEYPIKFGYLSVEQGLSQLSVMAVYQDREGFMWFGTRNGLNRYDGYRFQIFRESGKDTAPISHNHINCITGDKNGNVWVGTSGGLCRFDPVTNGFTKFLYSENDSAAIDGNNIVALLSDSEGRFWVVTDNGLNYYDFDNSRFIRESIDGMLNANRIYALAEGEKGELWLGTTSGLIVFNTKTRQTRMFRQDPLNKRTISQNRISALFRDSSGNIWVGTYQQGVCLYDRDRDCFIRYSTTDGLNDNNIRCFAEDSQGNLLIGTFDGLSAFNPANKHFSSIYGSKNGKRSAGHFSVYSILCDRAGTVWIGTYSGGICYYSPYNQRFRFYDPGMNNQTVFGIIGPMVEHPDGLWIGTEGGGLLYFDKWKETYTYFHLPGALPGAYGQNIVKSLLQDGDKLLVGTTRQSIANFDMKRMKFDSTIFPPWSNYYYMLYKDKKSRLWIGGTAGEKSLGYITSDGHFVHPVSLKSGQLFIPPNVRCMVEDDRGGFFFGSWDQGLFYYDEPQQTVYNWTFSPGDTTGLPYHAVSSLCKTRKGDIWIGTFGGGLCLFRPNSMDFEVYNERNGLPNATVCKILEDLNGRLWISTLSGISELNLSSGRFTNYGYDNGVGIPEFTLGSGIVTSGNEVFFGGNNGFVSFHPENITTNKYIPPVVITELMVNNLPFPILPQQVIYLKHNQSNLSISFSALNFIYPNQNQYAYKLEGFDRDWNVVGNRRTAYYTNIPPGQYIFRVKGSNNDGVWNEEGTSLLLFIARPWWNTWWAWSFYVLVALSVIATVLHYSRLKNRLENNIRIKQMEQENMEILHQTKIKLFTNFSHELRTPLTLILAPLEDLLQQSALSPALHDTLNLIFKNANRLLYTVNQLMDFRKKESGHLRLKAAQGNLVKFIGEIVIAFNELASKRDIYFCFRCQVTDLQVWYDRNLLEKVLFNLLSNAFKNTPDQGEITISLSVWKSSEFCKCYPDKLQKSDSSVPEFVLVEISDTGKGIPEEELERIFDSFYQVDRNETTPVSGTGIGLNLSRSIVEMHHGAIWAEKQSVAGAVFRVVLPLGNAHLSSEEIVENYKNSEDISHYQINSETTDGWVEKMEPGEKNGGHAVLIVEDNADVRYFIKSHLEKHYTVWEADNGTDALQLSIDRLPCLIISDIMMPGMDGIQLCHALKNDIRTGHIPVILLTARVTVLQVQEGFGVGADDYITKPFNASLLVTRVKNLIASRERLRLLFAQKSKELDVELPASHIDNHFMDKIYNYLNRNMSNPELNMDTFCKEIGMSRTNLYRKIKSLTNLSPSELIQNVRLKSALKLLQENNLSISEIAYTVGFSSPSYFSKAFRAFFGISPTEMRDRKE</sequence>
<dbReference type="InterPro" id="IPR013783">
    <property type="entry name" value="Ig-like_fold"/>
</dbReference>
<dbReference type="InterPro" id="IPR004358">
    <property type="entry name" value="Sig_transdc_His_kin-like_C"/>
</dbReference>
<dbReference type="SUPFAM" id="SSF63829">
    <property type="entry name" value="Calcium-dependent phosphotriesterase"/>
    <property type="match status" value="3"/>
</dbReference>
<dbReference type="Pfam" id="PF07494">
    <property type="entry name" value="Reg_prop"/>
    <property type="match status" value="7"/>
</dbReference>
<dbReference type="PROSITE" id="PS00041">
    <property type="entry name" value="HTH_ARAC_FAMILY_1"/>
    <property type="match status" value="1"/>
</dbReference>
<dbReference type="InterPro" id="IPR001789">
    <property type="entry name" value="Sig_transdc_resp-reg_receiver"/>
</dbReference>
<dbReference type="GO" id="GO:0043565">
    <property type="term" value="F:sequence-specific DNA binding"/>
    <property type="evidence" value="ECO:0007669"/>
    <property type="project" value="InterPro"/>
</dbReference>
<dbReference type="InterPro" id="IPR036890">
    <property type="entry name" value="HATPase_C_sf"/>
</dbReference>
<dbReference type="InterPro" id="IPR009057">
    <property type="entry name" value="Homeodomain-like_sf"/>
</dbReference>
<dbReference type="GO" id="GO:0003700">
    <property type="term" value="F:DNA-binding transcription factor activity"/>
    <property type="evidence" value="ECO:0007669"/>
    <property type="project" value="InterPro"/>
</dbReference>
<evidence type="ECO:0000259" key="9">
    <source>
        <dbReference type="PROSITE" id="PS01124"/>
    </source>
</evidence>
<evidence type="ECO:0000259" key="10">
    <source>
        <dbReference type="PROSITE" id="PS50109"/>
    </source>
</evidence>
<evidence type="ECO:0000256" key="6">
    <source>
        <dbReference type="ARBA" id="ARBA00023015"/>
    </source>
</evidence>
<dbReference type="PRINTS" id="PR00344">
    <property type="entry name" value="BCTRLSENSOR"/>
</dbReference>
<dbReference type="InterPro" id="IPR005467">
    <property type="entry name" value="His_kinase_dom"/>
</dbReference>